<keyword evidence="1" id="KW-0472">Membrane</keyword>
<gene>
    <name evidence="2" type="ORF">METZ01_LOCUS160910</name>
</gene>
<feature type="non-terminal residue" evidence="2">
    <location>
        <position position="209"/>
    </location>
</feature>
<feature type="transmembrane region" description="Helical" evidence="1">
    <location>
        <begin position="31"/>
        <end position="51"/>
    </location>
</feature>
<dbReference type="EMBL" id="UINC01027942">
    <property type="protein sequence ID" value="SVB08056.1"/>
    <property type="molecule type" value="Genomic_DNA"/>
</dbReference>
<protein>
    <recommendedName>
        <fullName evidence="3">DUF502 domain-containing protein</fullName>
    </recommendedName>
</protein>
<dbReference type="InterPro" id="IPR007462">
    <property type="entry name" value="COV1-like"/>
</dbReference>
<dbReference type="Pfam" id="PF04367">
    <property type="entry name" value="DUF502"/>
    <property type="match status" value="1"/>
</dbReference>
<reference evidence="2" key="1">
    <citation type="submission" date="2018-05" db="EMBL/GenBank/DDBJ databases">
        <authorList>
            <person name="Lanie J.A."/>
            <person name="Ng W.-L."/>
            <person name="Kazmierczak K.M."/>
            <person name="Andrzejewski T.M."/>
            <person name="Davidsen T.M."/>
            <person name="Wayne K.J."/>
            <person name="Tettelin H."/>
            <person name="Glass J.I."/>
            <person name="Rusch D."/>
            <person name="Podicherti R."/>
            <person name="Tsui H.-C.T."/>
            <person name="Winkler M.E."/>
        </authorList>
    </citation>
    <scope>NUCLEOTIDE SEQUENCE</scope>
</reference>
<dbReference type="PANTHER" id="PTHR31876">
    <property type="entry name" value="COV-LIKE PROTEIN 1"/>
    <property type="match status" value="1"/>
</dbReference>
<dbReference type="AlphaFoldDB" id="A0A382B2M2"/>
<evidence type="ECO:0008006" key="3">
    <source>
        <dbReference type="Google" id="ProtNLM"/>
    </source>
</evidence>
<keyword evidence="1" id="KW-0812">Transmembrane</keyword>
<feature type="non-terminal residue" evidence="2">
    <location>
        <position position="1"/>
    </location>
</feature>
<dbReference type="PANTHER" id="PTHR31876:SF26">
    <property type="entry name" value="PROTEIN LIKE COV 2"/>
    <property type="match status" value="1"/>
</dbReference>
<feature type="transmembrane region" description="Helical" evidence="1">
    <location>
        <begin position="71"/>
        <end position="94"/>
    </location>
</feature>
<accession>A0A382B2M2</accession>
<keyword evidence="1" id="KW-1133">Transmembrane helix</keyword>
<name>A0A382B2M2_9ZZZZ</name>
<sequence>MAESPPLPDSPPINATTGLIRKILVHAQRTLGAGILVTLPIGITVLVLKFLFDLLDGILKDPLGLLPGPEIPGIGLAVLLISVYLVGIIAAHVVGRRLIAFGHRILEVIPFVKSIYGTTRSAVELLSNNSDSRYSGVVLIDWPRSGIKAIGLVTSRMVDTNGEEMLAVYIPTTPIPSSGFLVMVAAKEVTPTEMSVDDAMKVVISGGIL</sequence>
<evidence type="ECO:0000256" key="1">
    <source>
        <dbReference type="SAM" id="Phobius"/>
    </source>
</evidence>
<evidence type="ECO:0000313" key="2">
    <source>
        <dbReference type="EMBL" id="SVB08056.1"/>
    </source>
</evidence>
<organism evidence="2">
    <name type="scientific">marine metagenome</name>
    <dbReference type="NCBI Taxonomy" id="408172"/>
    <lineage>
        <taxon>unclassified sequences</taxon>
        <taxon>metagenomes</taxon>
        <taxon>ecological metagenomes</taxon>
    </lineage>
</organism>
<proteinExistence type="predicted"/>